<dbReference type="InterPro" id="IPR038068">
    <property type="entry name" value="YcgL-like_sf"/>
</dbReference>
<proteinExistence type="inferred from homology"/>
<evidence type="ECO:0000313" key="4">
    <source>
        <dbReference type="Proteomes" id="UP000244908"/>
    </source>
</evidence>
<dbReference type="AlphaFoldDB" id="A0A2Y9TV49"/>
<dbReference type="PANTHER" id="PTHR38109">
    <property type="entry name" value="PROTEIN YCGL"/>
    <property type="match status" value="1"/>
</dbReference>
<dbReference type="InterPro" id="IPR027354">
    <property type="entry name" value="YcgL_dom"/>
</dbReference>
<keyword evidence="4" id="KW-1185">Reference proteome</keyword>
<accession>A0A2Y9TV49</accession>
<name>A0A2Y9TV49_9GAMM</name>
<dbReference type="Pfam" id="PF05166">
    <property type="entry name" value="YcgL"/>
    <property type="match status" value="1"/>
</dbReference>
<dbReference type="SUPFAM" id="SSF160191">
    <property type="entry name" value="YcgL-like"/>
    <property type="match status" value="1"/>
</dbReference>
<dbReference type="OrthoDB" id="7062382at2"/>
<dbReference type="Gene3D" id="3.10.510.20">
    <property type="entry name" value="YcgL domain"/>
    <property type="match status" value="1"/>
</dbReference>
<dbReference type="HAMAP" id="MF_01866">
    <property type="entry name" value="UPF0745"/>
    <property type="match status" value="1"/>
</dbReference>
<dbReference type="KEGG" id="lpv:HYN51_02060"/>
<dbReference type="PANTHER" id="PTHR38109:SF1">
    <property type="entry name" value="PROTEIN YCGL"/>
    <property type="match status" value="1"/>
</dbReference>
<gene>
    <name evidence="3" type="ORF">HYN51_02060</name>
</gene>
<evidence type="ECO:0000313" key="3">
    <source>
        <dbReference type="EMBL" id="AWH87451.1"/>
    </source>
</evidence>
<organism evidence="3 4">
    <name type="scientific">Limnobaculum parvum</name>
    <dbReference type="NCBI Taxonomy" id="2172103"/>
    <lineage>
        <taxon>Bacteria</taxon>
        <taxon>Pseudomonadati</taxon>
        <taxon>Pseudomonadota</taxon>
        <taxon>Gammaproteobacteria</taxon>
        <taxon>Enterobacterales</taxon>
        <taxon>Budviciaceae</taxon>
        <taxon>Limnobaculum</taxon>
    </lineage>
</organism>
<evidence type="ECO:0000256" key="1">
    <source>
        <dbReference type="HAMAP-Rule" id="MF_01866"/>
    </source>
</evidence>
<reference evidence="3 4" key="1">
    <citation type="journal article" date="2019" name="Int. J. Syst. Evol. Microbiol.">
        <title>Limnobaculum parvum gen. nov., sp. nov., isolated from a freshwater lake.</title>
        <authorList>
            <person name="Baek C."/>
            <person name="Shin S.K."/>
            <person name="Yi H."/>
        </authorList>
    </citation>
    <scope>NUCLEOTIDE SEQUENCE [LARGE SCALE GENOMIC DNA]</scope>
    <source>
        <strain evidence="3 4">HYN0051</strain>
    </source>
</reference>
<feature type="domain" description="YcgL" evidence="2">
    <location>
        <begin position="1"/>
        <end position="85"/>
    </location>
</feature>
<dbReference type="PROSITE" id="PS51648">
    <property type="entry name" value="YCGL"/>
    <property type="match status" value="1"/>
</dbReference>
<dbReference type="EMBL" id="CP029185">
    <property type="protein sequence ID" value="AWH87451.1"/>
    <property type="molecule type" value="Genomic_DNA"/>
</dbReference>
<dbReference type="RefSeq" id="WP_108899539.1">
    <property type="nucleotide sequence ID" value="NZ_CP029185.2"/>
</dbReference>
<dbReference type="Proteomes" id="UP000244908">
    <property type="component" value="Chromosome"/>
</dbReference>
<protein>
    <recommendedName>
        <fullName evidence="1">YcgL domain-containing protein HYN51_02060</fullName>
    </recommendedName>
</protein>
<sequence length="89" mass="10362">MLCAIYRSNKRDQTYLYIEQQDDFSKIPEALMNSFGKPVFVMVLDLDKRHKLATADIERVKHNLAEQGFYLQVPPPVESLLKTPDDFDD</sequence>
<evidence type="ECO:0000259" key="2">
    <source>
        <dbReference type="PROSITE" id="PS51648"/>
    </source>
</evidence>